<evidence type="ECO:0000313" key="4">
    <source>
        <dbReference type="Proteomes" id="UP000035170"/>
    </source>
</evidence>
<accession>A0A0H2LSR7</accession>
<dbReference type="InterPro" id="IPR006015">
    <property type="entry name" value="Universal_stress_UspA"/>
</dbReference>
<dbReference type="InterPro" id="IPR006016">
    <property type="entry name" value="UspA"/>
</dbReference>
<evidence type="ECO:0000259" key="2">
    <source>
        <dbReference type="Pfam" id="PF00582"/>
    </source>
</evidence>
<dbReference type="PANTHER" id="PTHR46268">
    <property type="entry name" value="STRESS RESPONSE PROTEIN NHAX"/>
    <property type="match status" value="1"/>
</dbReference>
<evidence type="ECO:0000313" key="3">
    <source>
        <dbReference type="EMBL" id="KLN53269.1"/>
    </source>
</evidence>
<protein>
    <submittedName>
        <fullName evidence="3">Universal stress protein family protein</fullName>
    </submittedName>
</protein>
<dbReference type="PRINTS" id="PR01438">
    <property type="entry name" value="UNVRSLSTRESS"/>
</dbReference>
<dbReference type="Proteomes" id="UP000035170">
    <property type="component" value="Unassembled WGS sequence"/>
</dbReference>
<dbReference type="PANTHER" id="PTHR46268:SF15">
    <property type="entry name" value="UNIVERSAL STRESS PROTEIN HP_0031"/>
    <property type="match status" value="1"/>
</dbReference>
<proteinExistence type="inferred from homology"/>
<gene>
    <name evidence="3" type="ORF">VPARA_55850</name>
</gene>
<evidence type="ECO:0000256" key="1">
    <source>
        <dbReference type="ARBA" id="ARBA00008791"/>
    </source>
</evidence>
<dbReference type="EMBL" id="JZWI01000036">
    <property type="protein sequence ID" value="KLN53269.1"/>
    <property type="molecule type" value="Genomic_DNA"/>
</dbReference>
<dbReference type="SUPFAM" id="SSF52402">
    <property type="entry name" value="Adenine nucleotide alpha hydrolases-like"/>
    <property type="match status" value="2"/>
</dbReference>
<reference evidence="3 4" key="1">
    <citation type="submission" date="2015-03" db="EMBL/GenBank/DDBJ databases">
        <title>Genome sequence of Variovorax paradoxus TBEA6.</title>
        <authorList>
            <person name="Poehlein A."/>
            <person name="Schuldes J."/>
            <person name="Wuebbeler J.H."/>
            <person name="Hiessl S."/>
            <person name="Steinbuechel A."/>
            <person name="Daniel R."/>
        </authorList>
    </citation>
    <scope>NUCLEOTIDE SEQUENCE [LARGE SCALE GENOMIC DNA]</scope>
    <source>
        <strain evidence="3 4">TBEA6</strain>
    </source>
</reference>
<dbReference type="RefSeq" id="WP_021003864.1">
    <property type="nucleotide sequence ID" value="NZ_JZWI01000036.1"/>
</dbReference>
<comment type="caution">
    <text evidence="3">The sequence shown here is derived from an EMBL/GenBank/DDBJ whole genome shotgun (WGS) entry which is preliminary data.</text>
</comment>
<dbReference type="PATRIC" id="fig|34073.19.peg.5722"/>
<organism evidence="3 4">
    <name type="scientific">Variovorax paradoxus</name>
    <dbReference type="NCBI Taxonomy" id="34073"/>
    <lineage>
        <taxon>Bacteria</taxon>
        <taxon>Pseudomonadati</taxon>
        <taxon>Pseudomonadota</taxon>
        <taxon>Betaproteobacteria</taxon>
        <taxon>Burkholderiales</taxon>
        <taxon>Comamonadaceae</taxon>
        <taxon>Variovorax</taxon>
    </lineage>
</organism>
<keyword evidence="4" id="KW-1185">Reference proteome</keyword>
<feature type="domain" description="UspA" evidence="2">
    <location>
        <begin position="157"/>
        <end position="279"/>
    </location>
</feature>
<name>A0A0H2LSR7_VARPD</name>
<dbReference type="AlphaFoldDB" id="A0A0H2LSR7"/>
<dbReference type="Pfam" id="PF00582">
    <property type="entry name" value="Usp"/>
    <property type="match status" value="1"/>
</dbReference>
<dbReference type="Gene3D" id="3.40.50.12370">
    <property type="match status" value="1"/>
</dbReference>
<sequence length="281" mass="30259">MNFKTILVHLDHSQRSPARAALAARWARAHEGHLVGLVPTGLRDGVIPADAIATGMTDFIAESADYLRRRAEAISREFRESIVATGTLPYEVRLVEGATIDAVVQHGRASDLVVLGQDDGSNAMDISVHGLAAHVLMEVGQPVLIVPSTGQFESVARNAVVAWNGSREAAVALHAALPALRRASRVTLVSFRHPKDEEDDDRQPSAADMLRFLSRHGIQATFERNVTDIDVADALLSRVADLGADLLVMGGYGHSRLRELVLGGVTRQILAQMTVPVLTAH</sequence>
<dbReference type="CDD" id="cd00293">
    <property type="entry name" value="USP-like"/>
    <property type="match status" value="1"/>
</dbReference>
<comment type="similarity">
    <text evidence="1">Belongs to the universal stress protein A family.</text>
</comment>